<dbReference type="PROSITE" id="PS51747">
    <property type="entry name" value="CYT_DCMP_DEAMINASES_2"/>
    <property type="match status" value="1"/>
</dbReference>
<dbReference type="InterPro" id="IPR016193">
    <property type="entry name" value="Cytidine_deaminase-like"/>
</dbReference>
<dbReference type="GO" id="GO:0006139">
    <property type="term" value="P:nucleobase-containing compound metabolic process"/>
    <property type="evidence" value="ECO:0007669"/>
    <property type="project" value="UniProtKB-ARBA"/>
</dbReference>
<sequence>MATLDHTTYLRKCLGLAEKSPPRPTNFRVGALLLSRSDTDPTFSDDRILSTGYTMELAGNTHAEQCCFSNFASVHKVPEEDVGFVLPVEPGRKLIMYVTMEPCGKRLSGNAPCAQRIVKTKEGGLAGIHKVYFGVKEPETFVGESVGCRMLSDAGIEWEHVPGLEREILQVATAGHEDSEKEVREALEKMGKGAEGDEEQWRREAQPRNPKKRMMEGENIIY</sequence>
<dbReference type="Gene3D" id="3.40.140.10">
    <property type="entry name" value="Cytidine Deaminase, domain 2"/>
    <property type="match status" value="1"/>
</dbReference>
<dbReference type="InterPro" id="IPR002125">
    <property type="entry name" value="CMP_dCMP_dom"/>
</dbReference>
<dbReference type="SUPFAM" id="SSF53927">
    <property type="entry name" value="Cytidine deaminase-like"/>
    <property type="match status" value="1"/>
</dbReference>
<dbReference type="GO" id="GO:0003824">
    <property type="term" value="F:catalytic activity"/>
    <property type="evidence" value="ECO:0007669"/>
    <property type="project" value="InterPro"/>
</dbReference>
<feature type="region of interest" description="Disordered" evidence="1">
    <location>
        <begin position="174"/>
        <end position="222"/>
    </location>
</feature>
<name>A0AAD6MTC2_9EURO</name>
<evidence type="ECO:0000313" key="3">
    <source>
        <dbReference type="EMBL" id="KAJ5716083.1"/>
    </source>
</evidence>
<dbReference type="Pfam" id="PF18785">
    <property type="entry name" value="Inv-AAD"/>
    <property type="match status" value="1"/>
</dbReference>
<protein>
    <recommendedName>
        <fullName evidence="2">CMP/dCMP-type deaminase domain-containing protein</fullName>
    </recommendedName>
</protein>
<keyword evidence="4" id="KW-1185">Reference proteome</keyword>
<dbReference type="AlphaFoldDB" id="A0AAD6MTC2"/>
<feature type="domain" description="CMP/dCMP-type deaminase" evidence="2">
    <location>
        <begin position="4"/>
        <end position="159"/>
    </location>
</feature>
<dbReference type="Proteomes" id="UP001215712">
    <property type="component" value="Unassembled WGS sequence"/>
</dbReference>
<organism evidence="3 4">
    <name type="scientific">Penicillium malachiteum</name>
    <dbReference type="NCBI Taxonomy" id="1324776"/>
    <lineage>
        <taxon>Eukaryota</taxon>
        <taxon>Fungi</taxon>
        <taxon>Dikarya</taxon>
        <taxon>Ascomycota</taxon>
        <taxon>Pezizomycotina</taxon>
        <taxon>Eurotiomycetes</taxon>
        <taxon>Eurotiomycetidae</taxon>
        <taxon>Eurotiales</taxon>
        <taxon>Aspergillaceae</taxon>
        <taxon>Penicillium</taxon>
    </lineage>
</organism>
<reference evidence="3" key="1">
    <citation type="journal article" date="2023" name="IMA Fungus">
        <title>Comparative genomic study of the Penicillium genus elucidates a diverse pangenome and 15 lateral gene transfer events.</title>
        <authorList>
            <person name="Petersen C."/>
            <person name="Sorensen T."/>
            <person name="Nielsen M.R."/>
            <person name="Sondergaard T.E."/>
            <person name="Sorensen J.L."/>
            <person name="Fitzpatrick D.A."/>
            <person name="Frisvad J.C."/>
            <person name="Nielsen K.L."/>
        </authorList>
    </citation>
    <scope>NUCLEOTIDE SEQUENCE</scope>
    <source>
        <strain evidence="3">IBT 17514</strain>
    </source>
</reference>
<feature type="compositionally biased region" description="Basic and acidic residues" evidence="1">
    <location>
        <begin position="175"/>
        <end position="206"/>
    </location>
</feature>
<evidence type="ECO:0000259" key="2">
    <source>
        <dbReference type="PROSITE" id="PS51747"/>
    </source>
</evidence>
<gene>
    <name evidence="3" type="ORF">N7493_007994</name>
</gene>
<dbReference type="EMBL" id="JAQJAN010000012">
    <property type="protein sequence ID" value="KAJ5716083.1"/>
    <property type="molecule type" value="Genomic_DNA"/>
</dbReference>
<comment type="caution">
    <text evidence="3">The sequence shown here is derived from an EMBL/GenBank/DDBJ whole genome shotgun (WGS) entry which is preliminary data.</text>
</comment>
<evidence type="ECO:0000256" key="1">
    <source>
        <dbReference type="SAM" id="MobiDB-lite"/>
    </source>
</evidence>
<accession>A0AAD6MTC2</accession>
<proteinExistence type="predicted"/>
<reference evidence="3" key="2">
    <citation type="submission" date="2023-01" db="EMBL/GenBank/DDBJ databases">
        <authorList>
            <person name="Petersen C."/>
        </authorList>
    </citation>
    <scope>NUCLEOTIDE SEQUENCE</scope>
    <source>
        <strain evidence="3">IBT 17514</strain>
    </source>
</reference>
<evidence type="ECO:0000313" key="4">
    <source>
        <dbReference type="Proteomes" id="UP001215712"/>
    </source>
</evidence>